<dbReference type="RefSeq" id="WP_070907684.1">
    <property type="nucleotide sequence ID" value="NZ_MIKE01000024.1"/>
</dbReference>
<comment type="caution">
    <text evidence="1">The sequence shown here is derived from an EMBL/GenBank/DDBJ whole genome shotgun (WGS) entry which is preliminary data.</text>
</comment>
<dbReference type="InterPro" id="IPR038713">
    <property type="entry name" value="Terminase_Gp1_N_sf"/>
</dbReference>
<evidence type="ECO:0000313" key="2">
    <source>
        <dbReference type="EMBL" id="OXB19429.1"/>
    </source>
</evidence>
<name>A0A1S1J4M4_9FLAO</name>
<organism evidence="1 3">
    <name type="scientific">Flavobacterium tructae</name>
    <dbReference type="NCBI Taxonomy" id="1114873"/>
    <lineage>
        <taxon>Bacteria</taxon>
        <taxon>Pseudomonadati</taxon>
        <taxon>Bacteroidota</taxon>
        <taxon>Flavobacteriia</taxon>
        <taxon>Flavobacteriales</taxon>
        <taxon>Flavobacteriaceae</taxon>
        <taxon>Flavobacterium</taxon>
    </lineage>
</organism>
<sequence length="207" mass="23742">MKTNNLTILQEAIAQAYVRTGVGSEAYKEAGYSYTNKSDKSIHECASRVLNNVKVAARVKELQSEVAAIAKEKFQITSEEMLRQLDLFRKARIDEYVEYCEFEYPVTTTTGTGKSKITTTTIEKRTELRLKTFDKLTPEQKSCIEGIKQTKYGIEIKLHGKEWSIEKINKHIGFYEKDNEQKNPGSDFKTPEEREQRIAELKAKMGL</sequence>
<evidence type="ECO:0008006" key="5">
    <source>
        <dbReference type="Google" id="ProtNLM"/>
    </source>
</evidence>
<dbReference type="OrthoDB" id="1338457at2"/>
<evidence type="ECO:0000313" key="3">
    <source>
        <dbReference type="Proteomes" id="UP000180252"/>
    </source>
</evidence>
<evidence type="ECO:0000313" key="4">
    <source>
        <dbReference type="Proteomes" id="UP000198319"/>
    </source>
</evidence>
<dbReference type="GO" id="GO:0051276">
    <property type="term" value="P:chromosome organization"/>
    <property type="evidence" value="ECO:0007669"/>
    <property type="project" value="InterPro"/>
</dbReference>
<keyword evidence="4" id="KW-1185">Reference proteome</keyword>
<dbReference type="Gene3D" id="1.10.10.1400">
    <property type="entry name" value="Terminase, small subunit, N-terminal DNA-binding domain, HTH motif"/>
    <property type="match status" value="1"/>
</dbReference>
<dbReference type="InterPro" id="IPR005335">
    <property type="entry name" value="Terminase_ssu"/>
</dbReference>
<reference evidence="3" key="1">
    <citation type="submission" date="2016-09" db="EMBL/GenBank/DDBJ databases">
        <authorList>
            <person name="Chen S."/>
            <person name="Walker E."/>
        </authorList>
    </citation>
    <scope>NUCLEOTIDE SEQUENCE [LARGE SCALE GENOMIC DNA]</scope>
    <source>
        <strain evidence="3">MSU</strain>
    </source>
</reference>
<dbReference type="Proteomes" id="UP000198319">
    <property type="component" value="Unassembled WGS sequence"/>
</dbReference>
<reference evidence="1" key="2">
    <citation type="submission" date="2016-09" db="EMBL/GenBank/DDBJ databases">
        <authorList>
            <person name="Capua I."/>
            <person name="De Benedictis P."/>
            <person name="Joannis T."/>
            <person name="Lombin L.H."/>
            <person name="Cattoli G."/>
        </authorList>
    </citation>
    <scope>NUCLEOTIDE SEQUENCE [LARGE SCALE GENOMIC DNA]</scope>
    <source>
        <strain evidence="1">MSU</strain>
    </source>
</reference>
<accession>A0A1S1J4M4</accession>
<reference evidence="2 4" key="3">
    <citation type="submission" date="2016-11" db="EMBL/GenBank/DDBJ databases">
        <title>Whole genomes of Flavobacteriaceae.</title>
        <authorList>
            <person name="Stine C."/>
            <person name="Li C."/>
            <person name="Tadesse D."/>
        </authorList>
    </citation>
    <scope>NUCLEOTIDE SEQUENCE [LARGE SCALE GENOMIC DNA]</scope>
    <source>
        <strain evidence="2 4">ATCC BAA-2541</strain>
    </source>
</reference>
<dbReference type="AlphaFoldDB" id="A0A1S1J4M4"/>
<dbReference type="EMBL" id="MUHG01000018">
    <property type="protein sequence ID" value="OXB19429.1"/>
    <property type="molecule type" value="Genomic_DNA"/>
</dbReference>
<protein>
    <recommendedName>
        <fullName evidence="5">Terminase small subunit</fullName>
    </recommendedName>
</protein>
<evidence type="ECO:0000313" key="1">
    <source>
        <dbReference type="EMBL" id="OHT44435.1"/>
    </source>
</evidence>
<dbReference type="EMBL" id="MIKE01000024">
    <property type="protein sequence ID" value="OHT44435.1"/>
    <property type="molecule type" value="Genomic_DNA"/>
</dbReference>
<dbReference type="Proteomes" id="UP000180252">
    <property type="component" value="Unassembled WGS sequence"/>
</dbReference>
<proteinExistence type="predicted"/>
<dbReference type="Pfam" id="PF03592">
    <property type="entry name" value="Terminase_2"/>
    <property type="match status" value="1"/>
</dbReference>
<gene>
    <name evidence="2" type="ORF">B0A71_12880</name>
    <name evidence="1" type="ORF">BHE19_11995</name>
</gene>
<dbReference type="STRING" id="1278819.BHE19_11995"/>